<gene>
    <name evidence="3" type="ORF">FB45DRAFT_1033898</name>
</gene>
<dbReference type="EMBL" id="JARKIF010000019">
    <property type="protein sequence ID" value="KAJ7618721.1"/>
    <property type="molecule type" value="Genomic_DNA"/>
</dbReference>
<keyword evidence="1" id="KW-0175">Coiled coil</keyword>
<name>A0AAD7BET7_9AGAR</name>
<comment type="caution">
    <text evidence="3">The sequence shown here is derived from an EMBL/GenBank/DDBJ whole genome shotgun (WGS) entry which is preliminary data.</text>
</comment>
<evidence type="ECO:0000256" key="1">
    <source>
        <dbReference type="SAM" id="Coils"/>
    </source>
</evidence>
<accession>A0AAD7BET7</accession>
<feature type="compositionally biased region" description="Polar residues" evidence="2">
    <location>
        <begin position="125"/>
        <end position="141"/>
    </location>
</feature>
<protein>
    <recommendedName>
        <fullName evidence="5">C2 domain-containing protein</fullName>
    </recommendedName>
</protein>
<evidence type="ECO:0000256" key="2">
    <source>
        <dbReference type="SAM" id="MobiDB-lite"/>
    </source>
</evidence>
<organism evidence="3 4">
    <name type="scientific">Roridomyces roridus</name>
    <dbReference type="NCBI Taxonomy" id="1738132"/>
    <lineage>
        <taxon>Eukaryota</taxon>
        <taxon>Fungi</taxon>
        <taxon>Dikarya</taxon>
        <taxon>Basidiomycota</taxon>
        <taxon>Agaricomycotina</taxon>
        <taxon>Agaricomycetes</taxon>
        <taxon>Agaricomycetidae</taxon>
        <taxon>Agaricales</taxon>
        <taxon>Marasmiineae</taxon>
        <taxon>Mycenaceae</taxon>
        <taxon>Roridomyces</taxon>
    </lineage>
</organism>
<dbReference type="SUPFAM" id="SSF49562">
    <property type="entry name" value="C2 domain (Calcium/lipid-binding domain, CaLB)"/>
    <property type="match status" value="1"/>
</dbReference>
<evidence type="ECO:0000313" key="4">
    <source>
        <dbReference type="Proteomes" id="UP001221142"/>
    </source>
</evidence>
<dbReference type="AlphaFoldDB" id="A0AAD7BET7"/>
<dbReference type="InterPro" id="IPR035892">
    <property type="entry name" value="C2_domain_sf"/>
</dbReference>
<proteinExistence type="predicted"/>
<evidence type="ECO:0008006" key="5">
    <source>
        <dbReference type="Google" id="ProtNLM"/>
    </source>
</evidence>
<keyword evidence="4" id="KW-1185">Reference proteome</keyword>
<dbReference type="Proteomes" id="UP001221142">
    <property type="component" value="Unassembled WGS sequence"/>
</dbReference>
<feature type="coiled-coil region" evidence="1">
    <location>
        <begin position="186"/>
        <end position="213"/>
    </location>
</feature>
<reference evidence="3" key="1">
    <citation type="submission" date="2023-03" db="EMBL/GenBank/DDBJ databases">
        <title>Massive genome expansion in bonnet fungi (Mycena s.s.) driven by repeated elements and novel gene families across ecological guilds.</title>
        <authorList>
            <consortium name="Lawrence Berkeley National Laboratory"/>
            <person name="Harder C.B."/>
            <person name="Miyauchi S."/>
            <person name="Viragh M."/>
            <person name="Kuo A."/>
            <person name="Thoen E."/>
            <person name="Andreopoulos B."/>
            <person name="Lu D."/>
            <person name="Skrede I."/>
            <person name="Drula E."/>
            <person name="Henrissat B."/>
            <person name="Morin E."/>
            <person name="Kohler A."/>
            <person name="Barry K."/>
            <person name="LaButti K."/>
            <person name="Morin E."/>
            <person name="Salamov A."/>
            <person name="Lipzen A."/>
            <person name="Mereny Z."/>
            <person name="Hegedus B."/>
            <person name="Baldrian P."/>
            <person name="Stursova M."/>
            <person name="Weitz H."/>
            <person name="Taylor A."/>
            <person name="Grigoriev I.V."/>
            <person name="Nagy L.G."/>
            <person name="Martin F."/>
            <person name="Kauserud H."/>
        </authorList>
    </citation>
    <scope>NUCLEOTIDE SEQUENCE</scope>
    <source>
        <strain evidence="3">9284</strain>
    </source>
</reference>
<evidence type="ECO:0000313" key="3">
    <source>
        <dbReference type="EMBL" id="KAJ7618721.1"/>
    </source>
</evidence>
<sequence length="238" mass="26724">MSMKTYSLLIQSADQLSWKPRPGFSPHFCVKVTGCSPELNTKMVSSLKPQWNYESKIYPTATQLSFQLLHQGLFSTKHVCQGTIDIQDFLQKSNTEHVAQLSLSNSENKNMGRLWITLTDDRKSSQSPAPVSTGTPNQPETWRQDIGKKVKQTWQGLHQISKIIASFLPAPFKTPLEIFNTISDVAAEYIENKEALEDALVKLSVQLAEVEGVLLESDKYNIDIAVSSKELAEWVNPK</sequence>
<feature type="region of interest" description="Disordered" evidence="2">
    <location>
        <begin position="121"/>
        <end position="142"/>
    </location>
</feature>